<organism evidence="2 3">
    <name type="scientific">Hylemonella gracilis</name>
    <dbReference type="NCBI Taxonomy" id="80880"/>
    <lineage>
        <taxon>Bacteria</taxon>
        <taxon>Pseudomonadati</taxon>
        <taxon>Pseudomonadota</taxon>
        <taxon>Betaproteobacteria</taxon>
        <taxon>Burkholderiales</taxon>
        <taxon>Comamonadaceae</taxon>
        <taxon>Hylemonella</taxon>
    </lineage>
</organism>
<feature type="transmembrane region" description="Helical" evidence="1">
    <location>
        <begin position="184"/>
        <end position="201"/>
    </location>
</feature>
<keyword evidence="1" id="KW-0472">Membrane</keyword>
<evidence type="ECO:0000313" key="2">
    <source>
        <dbReference type="EMBL" id="QBK06091.1"/>
    </source>
</evidence>
<feature type="transmembrane region" description="Helical" evidence="1">
    <location>
        <begin position="6"/>
        <end position="27"/>
    </location>
</feature>
<feature type="transmembrane region" description="Helical" evidence="1">
    <location>
        <begin position="95"/>
        <end position="114"/>
    </location>
</feature>
<keyword evidence="1" id="KW-1133">Transmembrane helix</keyword>
<dbReference type="RefSeq" id="WP_131281730.1">
    <property type="nucleotide sequence ID" value="NZ_CP031395.1"/>
</dbReference>
<proteinExistence type="predicted"/>
<protein>
    <submittedName>
        <fullName evidence="2">Uncharacterized protein</fullName>
    </submittedName>
</protein>
<feature type="transmembrane region" description="Helical" evidence="1">
    <location>
        <begin position="154"/>
        <end position="172"/>
    </location>
</feature>
<dbReference type="KEGG" id="hgr:DW355_16440"/>
<evidence type="ECO:0000256" key="1">
    <source>
        <dbReference type="SAM" id="Phobius"/>
    </source>
</evidence>
<feature type="transmembrane region" description="Helical" evidence="1">
    <location>
        <begin position="213"/>
        <end position="236"/>
    </location>
</feature>
<dbReference type="AlphaFoldDB" id="A0A4P6UQS5"/>
<name>A0A4P6UQS5_9BURK</name>
<keyword evidence="1" id="KW-0812">Transmembrane</keyword>
<reference evidence="2 3" key="1">
    <citation type="submission" date="2018-07" db="EMBL/GenBank/DDBJ databases">
        <title>Exploring interactions and the metabolic potential of the ultra-small soil bacteria Hylemonella gracilis.</title>
        <authorList>
            <person name="Tyc O."/>
            <person name="Kulkarni P."/>
            <person name="Gawehns F."/>
            <person name="Hundscheid M."/>
            <person name="Zweers H."/>
            <person name="Garbeva P."/>
        </authorList>
    </citation>
    <scope>NUCLEOTIDE SEQUENCE [LARGE SCALE GENOMIC DNA]</scope>
    <source>
        <strain evidence="2 3">NS1</strain>
    </source>
</reference>
<evidence type="ECO:0000313" key="3">
    <source>
        <dbReference type="Proteomes" id="UP000292939"/>
    </source>
</evidence>
<sequence>MVDPIYSDVAVTWIGAAGCAVYAHFLWQIRQSSSLARGALFLFMLLGLLLLIRGFFWMMPDSMALGRTVLGVATLLPVAVTIFSEHLLRRHHPLSLKLSALAVSAVFFVVNLVADLPVNLPLLIAFLCCFLVVLAWNGWQLIRHQHSELPRHEIDIALATALVVLLSLPLVMTDFREEVDVGPLRLGALGPLLLVHVLLHLTHTGNAVIQALLRLATLGAAAATLSFVFGLTAVGFGPPLPTTWLGGLPVATAWVLLASSIVQARRLQSEVQSQNFLHWLLHARMDSIDGFLVSLRQLPLTGESIVLRAPDLTAYDMGRMLTVSAEREVPMSVGEARKWISAAGDRLDAAEQWLDLFKRHDMTHALIVSRDPALLILLNLPQSGSLIANEIRAGVIQRVAQRISKENSHVH</sequence>
<feature type="transmembrane region" description="Helical" evidence="1">
    <location>
        <begin position="64"/>
        <end position="83"/>
    </location>
</feature>
<dbReference type="OrthoDB" id="8952577at2"/>
<gene>
    <name evidence="2" type="ORF">DW355_16440</name>
</gene>
<feature type="transmembrane region" description="Helical" evidence="1">
    <location>
        <begin position="120"/>
        <end position="142"/>
    </location>
</feature>
<feature type="transmembrane region" description="Helical" evidence="1">
    <location>
        <begin position="242"/>
        <end position="262"/>
    </location>
</feature>
<dbReference type="Proteomes" id="UP000292939">
    <property type="component" value="Chromosome"/>
</dbReference>
<feature type="transmembrane region" description="Helical" evidence="1">
    <location>
        <begin position="39"/>
        <end position="58"/>
    </location>
</feature>
<accession>A0A4P6UQS5</accession>
<dbReference type="EMBL" id="CP031395">
    <property type="protein sequence ID" value="QBK06091.1"/>
    <property type="molecule type" value="Genomic_DNA"/>
</dbReference>